<reference evidence="2" key="1">
    <citation type="submission" date="2023-04" db="EMBL/GenBank/DDBJ databases">
        <title>Genomic characterization of faba bean (Vicia faba) microsymbionts in Mexican soils.</title>
        <authorList>
            <person name="Rivera Orduna F.N."/>
            <person name="Guevara-Luna J."/>
            <person name="Yan J."/>
            <person name="Arroyo-Herrera I."/>
            <person name="Li Y."/>
            <person name="Vasquez-Murrieta M.S."/>
            <person name="Wang E.T."/>
        </authorList>
    </citation>
    <scope>NUCLEOTIDE SEQUENCE</scope>
    <source>
        <strain evidence="2">CH26</strain>
    </source>
</reference>
<comment type="caution">
    <text evidence="2">The sequence shown here is derived from an EMBL/GenBank/DDBJ whole genome shotgun (WGS) entry which is preliminary data.</text>
</comment>
<feature type="non-terminal residue" evidence="2">
    <location>
        <position position="1"/>
    </location>
</feature>
<organism evidence="2 3">
    <name type="scientific">Rhizobium hidalgonense</name>
    <dbReference type="NCBI Taxonomy" id="1538159"/>
    <lineage>
        <taxon>Bacteria</taxon>
        <taxon>Pseudomonadati</taxon>
        <taxon>Pseudomonadota</taxon>
        <taxon>Alphaproteobacteria</taxon>
        <taxon>Hyphomicrobiales</taxon>
        <taxon>Rhizobiaceae</taxon>
        <taxon>Rhizobium/Agrobacterium group</taxon>
        <taxon>Rhizobium</taxon>
    </lineage>
</organism>
<feature type="region of interest" description="Disordered" evidence="1">
    <location>
        <begin position="82"/>
        <end position="103"/>
    </location>
</feature>
<evidence type="ECO:0000256" key="1">
    <source>
        <dbReference type="SAM" id="MobiDB-lite"/>
    </source>
</evidence>
<evidence type="ECO:0000313" key="2">
    <source>
        <dbReference type="EMBL" id="MDR9778997.1"/>
    </source>
</evidence>
<name>A0AAJ2LPN8_9HYPH</name>
<accession>A0AAJ2LPN8</accession>
<protein>
    <recommendedName>
        <fullName evidence="4">DUF11 domain-containing protein</fullName>
    </recommendedName>
</protein>
<dbReference type="EMBL" id="JAVLSF010001456">
    <property type="protein sequence ID" value="MDR9778997.1"/>
    <property type="molecule type" value="Genomic_DNA"/>
</dbReference>
<dbReference type="RefSeq" id="WP_310866928.1">
    <property type="nucleotide sequence ID" value="NZ_JAVLSF010001456.1"/>
</dbReference>
<evidence type="ECO:0000313" key="3">
    <source>
        <dbReference type="Proteomes" id="UP001268610"/>
    </source>
</evidence>
<sequence length="103" mass="10720">RLTATSQANAQALQNTDRSTVSDQAVILVRKAFSVTQAGLNDSVTVRLDYENRGSVNSGPVSISDTLNAAQLSYMAGGENWNGQAVDPATGSNDPAGIDYSVS</sequence>
<feature type="non-terminal residue" evidence="2">
    <location>
        <position position="103"/>
    </location>
</feature>
<evidence type="ECO:0008006" key="4">
    <source>
        <dbReference type="Google" id="ProtNLM"/>
    </source>
</evidence>
<dbReference type="AlphaFoldDB" id="A0AAJ2LPN8"/>
<dbReference type="Proteomes" id="UP001268610">
    <property type="component" value="Unassembled WGS sequence"/>
</dbReference>
<gene>
    <name evidence="2" type="ORF">RJJ65_41340</name>
</gene>
<proteinExistence type="predicted"/>